<feature type="chain" id="PRO_5044841376" evidence="1">
    <location>
        <begin position="26"/>
        <end position="121"/>
    </location>
</feature>
<gene>
    <name evidence="2" type="ORF">ACH5RR_026533</name>
</gene>
<organism evidence="2 3">
    <name type="scientific">Cinchona calisaya</name>
    <dbReference type="NCBI Taxonomy" id="153742"/>
    <lineage>
        <taxon>Eukaryota</taxon>
        <taxon>Viridiplantae</taxon>
        <taxon>Streptophyta</taxon>
        <taxon>Embryophyta</taxon>
        <taxon>Tracheophyta</taxon>
        <taxon>Spermatophyta</taxon>
        <taxon>Magnoliopsida</taxon>
        <taxon>eudicotyledons</taxon>
        <taxon>Gunneridae</taxon>
        <taxon>Pentapetalae</taxon>
        <taxon>asterids</taxon>
        <taxon>lamiids</taxon>
        <taxon>Gentianales</taxon>
        <taxon>Rubiaceae</taxon>
        <taxon>Cinchonoideae</taxon>
        <taxon>Cinchoneae</taxon>
        <taxon>Cinchona</taxon>
    </lineage>
</organism>
<accession>A0ABD2Z2V1</accession>
<protein>
    <submittedName>
        <fullName evidence="2">Uncharacterized protein</fullName>
    </submittedName>
</protein>
<keyword evidence="3" id="KW-1185">Reference proteome</keyword>
<proteinExistence type="predicted"/>
<dbReference type="Proteomes" id="UP001630127">
    <property type="component" value="Unassembled WGS sequence"/>
</dbReference>
<reference evidence="2 3" key="1">
    <citation type="submission" date="2024-11" db="EMBL/GenBank/DDBJ databases">
        <title>A near-complete genome assembly of Cinchona calisaya.</title>
        <authorList>
            <person name="Lian D.C."/>
            <person name="Zhao X.W."/>
            <person name="Wei L."/>
        </authorList>
    </citation>
    <scope>NUCLEOTIDE SEQUENCE [LARGE SCALE GENOMIC DNA]</scope>
    <source>
        <tissue evidence="2">Nenye</tissue>
    </source>
</reference>
<sequence length="121" mass="12989">MRRILVSQLSLFFLVILGLSGESLASETHYINWDNPDELALVSTRTFPAGDTFFFQSTQPSSMISQVDMEGFVTCRGGQLLGDANPGVSFTSGVATTSYIVSANLNQCTGGAEGCHHNHIV</sequence>
<comment type="caution">
    <text evidence="2">The sequence shown here is derived from an EMBL/GenBank/DDBJ whole genome shotgun (WGS) entry which is preliminary data.</text>
</comment>
<evidence type="ECO:0000313" key="3">
    <source>
        <dbReference type="Proteomes" id="UP001630127"/>
    </source>
</evidence>
<dbReference type="AlphaFoldDB" id="A0ABD2Z2V1"/>
<feature type="signal peptide" evidence="1">
    <location>
        <begin position="1"/>
        <end position="25"/>
    </location>
</feature>
<evidence type="ECO:0000256" key="1">
    <source>
        <dbReference type="SAM" id="SignalP"/>
    </source>
</evidence>
<evidence type="ECO:0000313" key="2">
    <source>
        <dbReference type="EMBL" id="KAL3513816.1"/>
    </source>
</evidence>
<name>A0ABD2Z2V1_9GENT</name>
<keyword evidence="1" id="KW-0732">Signal</keyword>
<dbReference type="EMBL" id="JBJUIK010000011">
    <property type="protein sequence ID" value="KAL3513816.1"/>
    <property type="molecule type" value="Genomic_DNA"/>
</dbReference>